<dbReference type="Proteomes" id="UP000647416">
    <property type="component" value="Unassembled WGS sequence"/>
</dbReference>
<evidence type="ECO:0000313" key="5">
    <source>
        <dbReference type="EMBL" id="MBC8596975.1"/>
    </source>
</evidence>
<dbReference type="Pfam" id="PF26614">
    <property type="entry name" value="DUF8194"/>
    <property type="match status" value="1"/>
</dbReference>
<protein>
    <submittedName>
        <fullName evidence="5">Uncharacterized protein</fullName>
    </submittedName>
</protein>
<accession>A0A926FAJ5</accession>
<proteinExistence type="predicted"/>
<dbReference type="Pfam" id="PF26613">
    <property type="entry name" value="DUF8193"/>
    <property type="match status" value="1"/>
</dbReference>
<dbReference type="EMBL" id="JACRTE010000011">
    <property type="protein sequence ID" value="MBC8596975.1"/>
    <property type="molecule type" value="Genomic_DNA"/>
</dbReference>
<feature type="domain" description="DUF8193" evidence="2">
    <location>
        <begin position="25"/>
        <end position="245"/>
    </location>
</feature>
<keyword evidence="6" id="KW-1185">Reference proteome</keyword>
<feature type="signal peptide" evidence="1">
    <location>
        <begin position="1"/>
        <end position="23"/>
    </location>
</feature>
<dbReference type="InterPro" id="IPR058508">
    <property type="entry name" value="DUF8195"/>
</dbReference>
<sequence>MKRIIVFILTAIMLFSITVSVYAVGDGNVDNGGGGMGSGTSTDKWIPGEEGVRVTVVRKSDGAQVSQSFDMTNINLRSNVYTFGIYSKLKYRNGDVSLVLEAADYTVVRPTISMPKIISSGSGATSIEAIKRYFCSEYAVKLVANVCGIEYATLINGQYKILIEPVAYFLFKGNYFAMSAHQAALYDQMLSGGLRAKMVSLTHKNLPLAMFLERADLGYPAWTGSTTKAVSNDTIINFLGLGVVRFTDEPIPDESIETPTDDGWWFGFGWLYGGDGNPAGPQYAYRTDTDVITSIKVTADKEYNPDNPLTARFVINGNNYLVENIVIPEGESQLIWVKWHTPAEPGEVPIRVTVGGRTRSTRALIEKIEDNEPPDPKANDRNDLFQMPEVPAQTETQILSWGVWSASWHTHWEWISNWEWTGTRWVDNGQWVDNGWYDFTFNRYSAKLNAVQSITPDSKVPTSVGNKMKSGYGFNTSLECSIETNAPKRAYTEAQTTQMFFPEFDYGTYFRVPDRNVLAYKSTFKFKENRYSTYKSRSHFTPVWFPDGTYKTYTFVYDAWTPAGMLRVNKTASLEIVGNLFEDWHIAPKK</sequence>
<evidence type="ECO:0000259" key="4">
    <source>
        <dbReference type="Pfam" id="PF26615"/>
    </source>
</evidence>
<evidence type="ECO:0000259" key="3">
    <source>
        <dbReference type="Pfam" id="PF26614"/>
    </source>
</evidence>
<feature type="domain" description="DUF8195" evidence="4">
    <location>
        <begin position="371"/>
        <end position="584"/>
    </location>
</feature>
<feature type="domain" description="DUF8194" evidence="3">
    <location>
        <begin position="282"/>
        <end position="368"/>
    </location>
</feature>
<comment type="caution">
    <text evidence="5">The sequence shown here is derived from an EMBL/GenBank/DDBJ whole genome shotgun (WGS) entry which is preliminary data.</text>
</comment>
<dbReference type="Pfam" id="PF26615">
    <property type="entry name" value="DUF8195"/>
    <property type="match status" value="1"/>
</dbReference>
<reference evidence="5" key="1">
    <citation type="submission" date="2020-08" db="EMBL/GenBank/DDBJ databases">
        <title>Genome public.</title>
        <authorList>
            <person name="Liu C."/>
            <person name="Sun Q."/>
        </authorList>
    </citation>
    <scope>NUCLEOTIDE SEQUENCE</scope>
    <source>
        <strain evidence="5">NSJ-50</strain>
    </source>
</reference>
<gene>
    <name evidence="5" type="ORF">H8706_08850</name>
</gene>
<dbReference type="RefSeq" id="WP_262432348.1">
    <property type="nucleotide sequence ID" value="NZ_JACRTE010000011.1"/>
</dbReference>
<evidence type="ECO:0000256" key="1">
    <source>
        <dbReference type="SAM" id="SignalP"/>
    </source>
</evidence>
<dbReference type="AlphaFoldDB" id="A0A926FAJ5"/>
<dbReference type="InterPro" id="IPR058507">
    <property type="entry name" value="DUF8194"/>
</dbReference>
<evidence type="ECO:0000313" key="6">
    <source>
        <dbReference type="Proteomes" id="UP000647416"/>
    </source>
</evidence>
<evidence type="ECO:0000259" key="2">
    <source>
        <dbReference type="Pfam" id="PF26613"/>
    </source>
</evidence>
<feature type="chain" id="PRO_5038057571" evidence="1">
    <location>
        <begin position="24"/>
        <end position="590"/>
    </location>
</feature>
<name>A0A926FAJ5_9FIRM</name>
<dbReference type="InterPro" id="IPR058506">
    <property type="entry name" value="DUF8193"/>
</dbReference>
<organism evidence="5 6">
    <name type="scientific">Qingrenia yutianensis</name>
    <dbReference type="NCBI Taxonomy" id="2763676"/>
    <lineage>
        <taxon>Bacteria</taxon>
        <taxon>Bacillati</taxon>
        <taxon>Bacillota</taxon>
        <taxon>Clostridia</taxon>
        <taxon>Eubacteriales</taxon>
        <taxon>Oscillospiraceae</taxon>
        <taxon>Qingrenia</taxon>
    </lineage>
</organism>
<keyword evidence="1" id="KW-0732">Signal</keyword>